<dbReference type="RefSeq" id="WP_132196899.1">
    <property type="nucleotide sequence ID" value="NZ_SMKY01000039.1"/>
</dbReference>
<protein>
    <submittedName>
        <fullName evidence="2">DUF397 domain-containing protein</fullName>
    </submittedName>
</protein>
<sequence length="60" mass="6509">MTPFLVWRKSSHSDGTGGECVEIAAGPGMLLIRDSKDPDGPRLGLTVNAMQDLINRLQKD</sequence>
<dbReference type="EMBL" id="SMKY01000039">
    <property type="protein sequence ID" value="TDD85121.1"/>
    <property type="molecule type" value="Genomic_DNA"/>
</dbReference>
<evidence type="ECO:0000313" key="3">
    <source>
        <dbReference type="Proteomes" id="UP000295578"/>
    </source>
</evidence>
<feature type="domain" description="DUF397" evidence="1">
    <location>
        <begin position="5"/>
        <end position="56"/>
    </location>
</feature>
<name>A0A4R5BFJ6_9ACTN</name>
<dbReference type="OrthoDB" id="3483138at2"/>
<reference evidence="2 3" key="1">
    <citation type="submission" date="2019-03" db="EMBL/GenBank/DDBJ databases">
        <title>Draft genome sequences of novel Actinobacteria.</title>
        <authorList>
            <person name="Sahin N."/>
            <person name="Ay H."/>
            <person name="Saygin H."/>
        </authorList>
    </citation>
    <scope>NUCLEOTIDE SEQUENCE [LARGE SCALE GENOMIC DNA]</scope>
    <source>
        <strain evidence="2 3">DSM 45941</strain>
    </source>
</reference>
<organism evidence="2 3">
    <name type="scientific">Actinomadura darangshiensis</name>
    <dbReference type="NCBI Taxonomy" id="705336"/>
    <lineage>
        <taxon>Bacteria</taxon>
        <taxon>Bacillati</taxon>
        <taxon>Actinomycetota</taxon>
        <taxon>Actinomycetes</taxon>
        <taxon>Streptosporangiales</taxon>
        <taxon>Thermomonosporaceae</taxon>
        <taxon>Actinomadura</taxon>
    </lineage>
</organism>
<gene>
    <name evidence="2" type="ORF">E1293_11785</name>
</gene>
<dbReference type="InterPro" id="IPR007278">
    <property type="entry name" value="DUF397"/>
</dbReference>
<dbReference type="Pfam" id="PF04149">
    <property type="entry name" value="DUF397"/>
    <property type="match status" value="1"/>
</dbReference>
<evidence type="ECO:0000259" key="1">
    <source>
        <dbReference type="Pfam" id="PF04149"/>
    </source>
</evidence>
<dbReference type="AlphaFoldDB" id="A0A4R5BFJ6"/>
<proteinExistence type="predicted"/>
<comment type="caution">
    <text evidence="2">The sequence shown here is derived from an EMBL/GenBank/DDBJ whole genome shotgun (WGS) entry which is preliminary data.</text>
</comment>
<accession>A0A4R5BFJ6</accession>
<keyword evidence="3" id="KW-1185">Reference proteome</keyword>
<evidence type="ECO:0000313" key="2">
    <source>
        <dbReference type="EMBL" id="TDD85121.1"/>
    </source>
</evidence>
<dbReference type="Proteomes" id="UP000295578">
    <property type="component" value="Unassembled WGS sequence"/>
</dbReference>